<dbReference type="InterPro" id="IPR032466">
    <property type="entry name" value="Metal_Hydrolase"/>
</dbReference>
<dbReference type="InterPro" id="IPR011659">
    <property type="entry name" value="WD40"/>
</dbReference>
<organism evidence="3 4">
    <name type="scientific">Pendulispora albinea</name>
    <dbReference type="NCBI Taxonomy" id="2741071"/>
    <lineage>
        <taxon>Bacteria</taxon>
        <taxon>Pseudomonadati</taxon>
        <taxon>Myxococcota</taxon>
        <taxon>Myxococcia</taxon>
        <taxon>Myxococcales</taxon>
        <taxon>Sorangiineae</taxon>
        <taxon>Pendulisporaceae</taxon>
        <taxon>Pendulispora</taxon>
    </lineage>
</organism>
<feature type="domain" description="Amidohydrolase-related" evidence="2">
    <location>
        <begin position="877"/>
        <end position="985"/>
    </location>
</feature>
<evidence type="ECO:0000313" key="3">
    <source>
        <dbReference type="EMBL" id="WXB11889.1"/>
    </source>
</evidence>
<dbReference type="PANTHER" id="PTHR36842:SF1">
    <property type="entry name" value="PROTEIN TOLB"/>
    <property type="match status" value="1"/>
</dbReference>
<dbReference type="Gene3D" id="2.120.10.30">
    <property type="entry name" value="TolB, C-terminal domain"/>
    <property type="match status" value="2"/>
</dbReference>
<reference evidence="3 4" key="1">
    <citation type="submission" date="2021-12" db="EMBL/GenBank/DDBJ databases">
        <title>Discovery of the Pendulisporaceae a myxobacterial family with distinct sporulation behavior and unique specialized metabolism.</title>
        <authorList>
            <person name="Garcia R."/>
            <person name="Popoff A."/>
            <person name="Bader C.D."/>
            <person name="Loehr J."/>
            <person name="Walesch S."/>
            <person name="Walt C."/>
            <person name="Boldt J."/>
            <person name="Bunk B."/>
            <person name="Haeckl F.J.F.P.J."/>
            <person name="Gunesch A.P."/>
            <person name="Birkelbach J."/>
            <person name="Nuebel U."/>
            <person name="Pietschmann T."/>
            <person name="Bach T."/>
            <person name="Mueller R."/>
        </authorList>
    </citation>
    <scope>NUCLEOTIDE SEQUENCE [LARGE SCALE GENOMIC DNA]</scope>
    <source>
        <strain evidence="3 4">MSr11954</strain>
    </source>
</reference>
<dbReference type="SUPFAM" id="SSF51338">
    <property type="entry name" value="Composite domain of metallo-dependent hydrolases"/>
    <property type="match status" value="1"/>
</dbReference>
<dbReference type="Pfam" id="PF07676">
    <property type="entry name" value="PD40"/>
    <property type="match status" value="2"/>
</dbReference>
<dbReference type="PANTHER" id="PTHR36842">
    <property type="entry name" value="PROTEIN TOLB HOMOLOG"/>
    <property type="match status" value="1"/>
</dbReference>
<dbReference type="InterPro" id="IPR006680">
    <property type="entry name" value="Amidohydro-rel"/>
</dbReference>
<sequence>MASCIALGSLGLMLTAFGPSSCEGERRVTVNVTEGTNLAATLSPDGQRVIFDLQGALWSVPASGGDATRLTDPLLEPARPHWSPAGDWVAFQAYSGGTFHIWLMRPDGSGLRALTSGHGDDREPRFSPDGARIAFSSDRAFEGSYDIWVADVATGSLQRWTSAGTDEFEPDWLPGGSEIAYAVGTGAVGTSVQASTSRGAARTLIAAPAGMRIASPSVSPDGQRVAYTQQIGAPARPAESLLMLSGTRVGANTDVFPFHAHWLGSHSLLYTANGKIHVADVDAGTTRTIDFRAKVEAAQSEYHHRPRDFDADGPRRAKGIVGPSLSPDGRQILFQALNQIWVMTRGQPPRALTNDRYFKADPSWSPDGRKIAYSSDKAGTEDLYIVELEGGGEQRVTSLPGAEVSSAWSPDGRMLAFQNQTNATFTVEIATGNVRQVLPSLFAPSKPSWHAGGATLAVAALKPYSRRFREGTSQILTVNLTTGALTYTEPAPFESISTRGEDGPVYAPDGSAVAFVMQSTLWIKPVNAQGIPQGDPVRINDEVTDAPSWSGDSRTLLYLSNGKLREVDRAGGPPRDVPLELAYRPEMPEGRTVIHAGKLWDGRGANVMTDVDLVIDGHRIARIRPHDAHADDGARVTHIDASRRTVLPGLWESHTHQWISGKFHGDRLGRLWLAYGVTSLDSVGDPAYRAVETAEAFASGERVGPRFFPTGEAIDGERIYYNFMRPVTGGDAQLARELARAQALDYDMVKTYVRLPHRDQAKIARFAHERLGVHVASHYMPPVMAYGVDGITHVSATARLGFAYTRSMAGVSYGDMRDSLRLSGMFGISTTFTPSLYADDPGMVDDPRLLALNTPWDQTILRNKRDTAVTTDQTLLLESLRREEDTVRSILAAGGTMLAGTDSPLDDVATALHLNLRSQVKLGGLPPWRALQTATKLAAEAISAGDDLGTLERGKLADLVIVEGNPLDRIEDLANVRAVMKNGKLHTVEALMAPFPPKPAPAAAAGRQLAPGLEGAAERYWWHDPENMIEDDHR</sequence>
<name>A0ABZ2LLT4_9BACT</name>
<accession>A0ABZ2LLT4</accession>
<dbReference type="RefSeq" id="WP_394821504.1">
    <property type="nucleotide sequence ID" value="NZ_CP089984.1"/>
</dbReference>
<dbReference type="InterPro" id="IPR011042">
    <property type="entry name" value="6-blade_b-propeller_TolB-like"/>
</dbReference>
<dbReference type="Pfam" id="PF01979">
    <property type="entry name" value="Amidohydro_1"/>
    <property type="match status" value="1"/>
</dbReference>
<evidence type="ECO:0000259" key="2">
    <source>
        <dbReference type="Pfam" id="PF01979"/>
    </source>
</evidence>
<keyword evidence="4" id="KW-1185">Reference proteome</keyword>
<proteinExistence type="inferred from homology"/>
<comment type="similarity">
    <text evidence="1">Belongs to the TolB family.</text>
</comment>
<dbReference type="SUPFAM" id="SSF51556">
    <property type="entry name" value="Metallo-dependent hydrolases"/>
    <property type="match status" value="1"/>
</dbReference>
<dbReference type="Proteomes" id="UP001370348">
    <property type="component" value="Chromosome"/>
</dbReference>
<dbReference type="SUPFAM" id="SSF82171">
    <property type="entry name" value="DPP6 N-terminal domain-like"/>
    <property type="match status" value="2"/>
</dbReference>
<dbReference type="InterPro" id="IPR011059">
    <property type="entry name" value="Metal-dep_hydrolase_composite"/>
</dbReference>
<protein>
    <submittedName>
        <fullName evidence="3">Amidohydrolase family protein</fullName>
    </submittedName>
</protein>
<dbReference type="Gene3D" id="2.30.40.10">
    <property type="entry name" value="Urease, subunit C, domain 1"/>
    <property type="match status" value="2"/>
</dbReference>
<dbReference type="EMBL" id="CP089984">
    <property type="protein sequence ID" value="WXB11889.1"/>
    <property type="molecule type" value="Genomic_DNA"/>
</dbReference>
<gene>
    <name evidence="3" type="ORF">LZC94_29035</name>
</gene>
<dbReference type="Gene3D" id="3.20.20.140">
    <property type="entry name" value="Metal-dependent hydrolases"/>
    <property type="match status" value="2"/>
</dbReference>
<evidence type="ECO:0000313" key="4">
    <source>
        <dbReference type="Proteomes" id="UP001370348"/>
    </source>
</evidence>
<dbReference type="Pfam" id="PF26549">
    <property type="entry name" value="Tricorn_N"/>
    <property type="match status" value="1"/>
</dbReference>
<evidence type="ECO:0000256" key="1">
    <source>
        <dbReference type="ARBA" id="ARBA00009820"/>
    </source>
</evidence>